<sequence length="148" mass="15789">MLSGRRRELLLTCVGLALLVALSRGQDTETSRSVPRVPVQETPRVARQRTSDRPGSLNSPGEPIVAPRAKTKIPKIKAPAKVRSEATNSTKKNNKLPGPNVCGAACCAGWTVAPKTKKCTKPRCSPRCANGGICKRPQVCLCRAGFEG</sequence>
<dbReference type="EMBL" id="AHAT01023695">
    <property type="status" value="NOT_ANNOTATED_CDS"/>
    <property type="molecule type" value="Genomic_DNA"/>
</dbReference>
<proteinExistence type="predicted"/>
<dbReference type="EMBL" id="AHAT01023693">
    <property type="status" value="NOT_ANNOTATED_CDS"/>
    <property type="molecule type" value="Genomic_DNA"/>
</dbReference>
<feature type="compositionally biased region" description="Basic residues" evidence="1">
    <location>
        <begin position="69"/>
        <end position="80"/>
    </location>
</feature>
<dbReference type="AlphaFoldDB" id="W5NB90"/>
<reference evidence="3" key="2">
    <citation type="submission" date="2025-08" db="UniProtKB">
        <authorList>
            <consortium name="Ensembl"/>
        </authorList>
    </citation>
    <scope>IDENTIFICATION</scope>
</reference>
<reference evidence="3" key="3">
    <citation type="submission" date="2025-09" db="UniProtKB">
        <authorList>
            <consortium name="Ensembl"/>
        </authorList>
    </citation>
    <scope>IDENTIFICATION</scope>
</reference>
<dbReference type="Proteomes" id="UP000018468">
    <property type="component" value="Linkage group LG2"/>
</dbReference>
<dbReference type="GO" id="GO:0009986">
    <property type="term" value="C:cell surface"/>
    <property type="evidence" value="ECO:0000318"/>
    <property type="project" value="GO_Central"/>
</dbReference>
<dbReference type="Bgee" id="ENSLOCG00000014542">
    <property type="expression patterns" value="Expressed in camera-type eye and 9 other cell types or tissues"/>
</dbReference>
<keyword evidence="4" id="KW-1185">Reference proteome</keyword>
<dbReference type="GO" id="GO:0007368">
    <property type="term" value="P:determination of left/right symmetry"/>
    <property type="evidence" value="ECO:0000318"/>
    <property type="project" value="GO_Central"/>
</dbReference>
<feature type="region of interest" description="Disordered" evidence="1">
    <location>
        <begin position="25"/>
        <end position="94"/>
    </location>
</feature>
<protein>
    <submittedName>
        <fullName evidence="3">Uncharacterized protein</fullName>
    </submittedName>
</protein>
<dbReference type="InParanoid" id="W5NB90"/>
<evidence type="ECO:0000313" key="3">
    <source>
        <dbReference type="Ensembl" id="ENSLOCP00000017899.1"/>
    </source>
</evidence>
<evidence type="ECO:0000256" key="2">
    <source>
        <dbReference type="SAM" id="SignalP"/>
    </source>
</evidence>
<dbReference type="HOGENOM" id="CLU_1763007_0_0_1"/>
<dbReference type="STRING" id="7918.ENSLOCP00000017899"/>
<accession>W5NB90</accession>
<dbReference type="GO" id="GO:0038100">
    <property type="term" value="F:nodal binding"/>
    <property type="evidence" value="ECO:0000318"/>
    <property type="project" value="GO_Central"/>
</dbReference>
<evidence type="ECO:0000313" key="4">
    <source>
        <dbReference type="Proteomes" id="UP000018468"/>
    </source>
</evidence>
<dbReference type="GO" id="GO:0070697">
    <property type="term" value="F:activin receptor binding"/>
    <property type="evidence" value="ECO:0000318"/>
    <property type="project" value="GO_Central"/>
</dbReference>
<dbReference type="FunFam" id="2.10.25.10:FF:000205">
    <property type="entry name" value="latent-transforming growth factor beta-binding protein 1 isoform X1"/>
    <property type="match status" value="1"/>
</dbReference>
<name>W5NB90_LEPOC</name>
<keyword evidence="2" id="KW-0732">Signal</keyword>
<dbReference type="GO" id="GO:0038092">
    <property type="term" value="P:nodal signaling pathway"/>
    <property type="evidence" value="ECO:0000318"/>
    <property type="project" value="GO_Central"/>
</dbReference>
<dbReference type="GO" id="GO:0009952">
    <property type="term" value="P:anterior/posterior pattern specification"/>
    <property type="evidence" value="ECO:0000318"/>
    <property type="project" value="GO_Central"/>
</dbReference>
<dbReference type="GO" id="GO:0007507">
    <property type="term" value="P:heart development"/>
    <property type="evidence" value="ECO:0000318"/>
    <property type="project" value="GO_Central"/>
</dbReference>
<dbReference type="GeneTree" id="ENSGT00970000197141"/>
<evidence type="ECO:0000256" key="1">
    <source>
        <dbReference type="SAM" id="MobiDB-lite"/>
    </source>
</evidence>
<dbReference type="EMBL" id="AHAT01023694">
    <property type="status" value="NOT_ANNOTATED_CDS"/>
    <property type="molecule type" value="Genomic_DNA"/>
</dbReference>
<feature type="chain" id="PRO_5004867515" evidence="2">
    <location>
        <begin position="26"/>
        <end position="148"/>
    </location>
</feature>
<dbReference type="GO" id="GO:0005576">
    <property type="term" value="C:extracellular region"/>
    <property type="evidence" value="ECO:0000318"/>
    <property type="project" value="GO_Central"/>
</dbReference>
<organism evidence="3 4">
    <name type="scientific">Lepisosteus oculatus</name>
    <name type="common">Spotted gar</name>
    <dbReference type="NCBI Taxonomy" id="7918"/>
    <lineage>
        <taxon>Eukaryota</taxon>
        <taxon>Metazoa</taxon>
        <taxon>Chordata</taxon>
        <taxon>Craniata</taxon>
        <taxon>Vertebrata</taxon>
        <taxon>Euteleostomi</taxon>
        <taxon>Actinopterygii</taxon>
        <taxon>Neopterygii</taxon>
        <taxon>Holostei</taxon>
        <taxon>Semionotiformes</taxon>
        <taxon>Lepisosteidae</taxon>
        <taxon>Lepisosteus</taxon>
    </lineage>
</organism>
<reference evidence="4" key="1">
    <citation type="submission" date="2011-12" db="EMBL/GenBank/DDBJ databases">
        <title>The Draft Genome of Lepisosteus oculatus.</title>
        <authorList>
            <consortium name="The Broad Institute Genome Assembly &amp; Analysis Group"/>
            <consortium name="Computational R&amp;D Group"/>
            <consortium name="and Sequencing Platform"/>
            <person name="Di Palma F."/>
            <person name="Alfoldi J."/>
            <person name="Johnson J."/>
            <person name="Berlin A."/>
            <person name="Gnerre S."/>
            <person name="Jaffe D."/>
            <person name="MacCallum I."/>
            <person name="Young S."/>
            <person name="Walker B.J."/>
            <person name="Lander E.S."/>
            <person name="Lindblad-Toh K."/>
        </authorList>
    </citation>
    <scope>NUCLEOTIDE SEQUENCE [LARGE SCALE GENOMIC DNA]</scope>
</reference>
<feature type="signal peptide" evidence="2">
    <location>
        <begin position="1"/>
        <end position="25"/>
    </location>
</feature>
<dbReference type="GO" id="GO:0001568">
    <property type="term" value="P:blood vessel development"/>
    <property type="evidence" value="ECO:0000318"/>
    <property type="project" value="GO_Central"/>
</dbReference>
<dbReference type="Gene3D" id="2.10.25.10">
    <property type="entry name" value="Laminin"/>
    <property type="match status" value="1"/>
</dbReference>
<dbReference type="Ensembl" id="ENSLOCT00000017931.1">
    <property type="protein sequence ID" value="ENSLOCP00000017899.1"/>
    <property type="gene ID" value="ENSLOCG00000014542.1"/>
</dbReference>
<dbReference type="eggNOG" id="KOG1217">
    <property type="taxonomic scope" value="Eukaryota"/>
</dbReference>